<accession>A0A1J5P2S2</accession>
<dbReference type="AlphaFoldDB" id="A0A1J5P2S2"/>
<proteinExistence type="predicted"/>
<evidence type="ECO:0000313" key="1">
    <source>
        <dbReference type="EMBL" id="OIQ65438.1"/>
    </source>
</evidence>
<dbReference type="EMBL" id="MLJW01007325">
    <property type="protein sequence ID" value="OIQ65438.1"/>
    <property type="molecule type" value="Genomic_DNA"/>
</dbReference>
<organism evidence="1">
    <name type="scientific">mine drainage metagenome</name>
    <dbReference type="NCBI Taxonomy" id="410659"/>
    <lineage>
        <taxon>unclassified sequences</taxon>
        <taxon>metagenomes</taxon>
        <taxon>ecological metagenomes</taxon>
    </lineage>
</organism>
<gene>
    <name evidence="1" type="ORF">GALL_530040</name>
</gene>
<comment type="caution">
    <text evidence="1">The sequence shown here is derived from an EMBL/GenBank/DDBJ whole genome shotgun (WGS) entry which is preliminary data.</text>
</comment>
<reference evidence="1" key="1">
    <citation type="submission" date="2016-10" db="EMBL/GenBank/DDBJ databases">
        <title>Sequence of Gallionella enrichment culture.</title>
        <authorList>
            <person name="Poehlein A."/>
            <person name="Muehling M."/>
            <person name="Daniel R."/>
        </authorList>
    </citation>
    <scope>NUCLEOTIDE SEQUENCE</scope>
</reference>
<protein>
    <submittedName>
        <fullName evidence="1">Uncharacterized protein</fullName>
    </submittedName>
</protein>
<name>A0A1J5P2S2_9ZZZZ</name>
<sequence length="85" mass="9130">MSLASSAFPNSSASPAVGGSRPVSIFMVVVLPQPFEPTKPKISPRSIVKLTRSTAVKSPKRQVRSRAVIIGSLSKIRRGGIWNAW</sequence>
<dbReference type="AntiFam" id="ANF00112">
    <property type="entry name" value="Shadow ORF (opposite phnC)"/>
</dbReference>